<dbReference type="AlphaFoldDB" id="A0A9Q1FUI2"/>
<accession>A0A9Q1FUI2</accession>
<keyword evidence="4" id="KW-1185">Reference proteome</keyword>
<feature type="compositionally biased region" description="Basic and acidic residues" evidence="1">
    <location>
        <begin position="65"/>
        <end position="78"/>
    </location>
</feature>
<keyword evidence="2" id="KW-1133">Transmembrane helix</keyword>
<feature type="transmembrane region" description="Helical" evidence="2">
    <location>
        <begin position="12"/>
        <end position="44"/>
    </location>
</feature>
<evidence type="ECO:0000313" key="4">
    <source>
        <dbReference type="Proteomes" id="UP001152622"/>
    </source>
</evidence>
<dbReference type="Proteomes" id="UP001152622">
    <property type="component" value="Chromosome 3"/>
</dbReference>
<evidence type="ECO:0000313" key="3">
    <source>
        <dbReference type="EMBL" id="KAJ8367886.1"/>
    </source>
</evidence>
<sequence>MVSGDDYAAIIITIATTTIIIIVIVIVIVIVIIIIIIIIITVIIEERAERALPMCEKHRLRHYRHTGDSRRRRQELTQERTGSGSRLPKATPRTG</sequence>
<keyword evidence="2" id="KW-0812">Transmembrane</keyword>
<dbReference type="EMBL" id="JAINUF010000003">
    <property type="protein sequence ID" value="KAJ8367886.1"/>
    <property type="molecule type" value="Genomic_DNA"/>
</dbReference>
<gene>
    <name evidence="3" type="ORF">SKAU_G00079140</name>
</gene>
<feature type="region of interest" description="Disordered" evidence="1">
    <location>
        <begin position="63"/>
        <end position="95"/>
    </location>
</feature>
<name>A0A9Q1FUI2_SYNKA</name>
<organism evidence="3 4">
    <name type="scientific">Synaphobranchus kaupii</name>
    <name type="common">Kaup's arrowtooth eel</name>
    <dbReference type="NCBI Taxonomy" id="118154"/>
    <lineage>
        <taxon>Eukaryota</taxon>
        <taxon>Metazoa</taxon>
        <taxon>Chordata</taxon>
        <taxon>Craniata</taxon>
        <taxon>Vertebrata</taxon>
        <taxon>Euteleostomi</taxon>
        <taxon>Actinopterygii</taxon>
        <taxon>Neopterygii</taxon>
        <taxon>Teleostei</taxon>
        <taxon>Anguilliformes</taxon>
        <taxon>Synaphobranchidae</taxon>
        <taxon>Synaphobranchus</taxon>
    </lineage>
</organism>
<protein>
    <submittedName>
        <fullName evidence="3">Uncharacterized protein</fullName>
    </submittedName>
</protein>
<evidence type="ECO:0000256" key="1">
    <source>
        <dbReference type="SAM" id="MobiDB-lite"/>
    </source>
</evidence>
<keyword evidence="2" id="KW-0472">Membrane</keyword>
<comment type="caution">
    <text evidence="3">The sequence shown here is derived from an EMBL/GenBank/DDBJ whole genome shotgun (WGS) entry which is preliminary data.</text>
</comment>
<reference evidence="3" key="1">
    <citation type="journal article" date="2023" name="Science">
        <title>Genome structures resolve the early diversification of teleost fishes.</title>
        <authorList>
            <person name="Parey E."/>
            <person name="Louis A."/>
            <person name="Montfort J."/>
            <person name="Bouchez O."/>
            <person name="Roques C."/>
            <person name="Iampietro C."/>
            <person name="Lluch J."/>
            <person name="Castinel A."/>
            <person name="Donnadieu C."/>
            <person name="Desvignes T."/>
            <person name="Floi Bucao C."/>
            <person name="Jouanno E."/>
            <person name="Wen M."/>
            <person name="Mejri S."/>
            <person name="Dirks R."/>
            <person name="Jansen H."/>
            <person name="Henkel C."/>
            <person name="Chen W.J."/>
            <person name="Zahm M."/>
            <person name="Cabau C."/>
            <person name="Klopp C."/>
            <person name="Thompson A.W."/>
            <person name="Robinson-Rechavi M."/>
            <person name="Braasch I."/>
            <person name="Lecointre G."/>
            <person name="Bobe J."/>
            <person name="Postlethwait J.H."/>
            <person name="Berthelot C."/>
            <person name="Roest Crollius H."/>
            <person name="Guiguen Y."/>
        </authorList>
    </citation>
    <scope>NUCLEOTIDE SEQUENCE</scope>
    <source>
        <strain evidence="3">WJC10195</strain>
    </source>
</reference>
<evidence type="ECO:0000256" key="2">
    <source>
        <dbReference type="SAM" id="Phobius"/>
    </source>
</evidence>
<proteinExistence type="predicted"/>